<keyword evidence="6" id="KW-0508">mRNA splicing</keyword>
<evidence type="ECO:0000313" key="11">
    <source>
        <dbReference type="Proteomes" id="UP000559256"/>
    </source>
</evidence>
<dbReference type="InterPro" id="IPR006786">
    <property type="entry name" value="Pinin_SDK_MemA"/>
</dbReference>
<name>A0A8H5LXN8_9AGAR</name>
<evidence type="ECO:0000313" key="10">
    <source>
        <dbReference type="EMBL" id="KAF5373164.1"/>
    </source>
</evidence>
<keyword evidence="5" id="KW-0804">Transcription</keyword>
<dbReference type="PANTHER" id="PTHR12707">
    <property type="entry name" value="PINN"/>
    <property type="match status" value="1"/>
</dbReference>
<protein>
    <recommendedName>
        <fullName evidence="9">Pinin/SDK/MemA protein domain-containing protein</fullName>
    </recommendedName>
</protein>
<evidence type="ECO:0000256" key="5">
    <source>
        <dbReference type="ARBA" id="ARBA00023163"/>
    </source>
</evidence>
<dbReference type="OrthoDB" id="330772at2759"/>
<dbReference type="GO" id="GO:0006397">
    <property type="term" value="P:mRNA processing"/>
    <property type="evidence" value="ECO:0007669"/>
    <property type="project" value="UniProtKB-KW"/>
</dbReference>
<organism evidence="10 11">
    <name type="scientific">Tetrapyrgos nigripes</name>
    <dbReference type="NCBI Taxonomy" id="182062"/>
    <lineage>
        <taxon>Eukaryota</taxon>
        <taxon>Fungi</taxon>
        <taxon>Dikarya</taxon>
        <taxon>Basidiomycota</taxon>
        <taxon>Agaricomycotina</taxon>
        <taxon>Agaricomycetes</taxon>
        <taxon>Agaricomycetidae</taxon>
        <taxon>Agaricales</taxon>
        <taxon>Marasmiineae</taxon>
        <taxon>Marasmiaceae</taxon>
        <taxon>Tetrapyrgos</taxon>
    </lineage>
</organism>
<feature type="domain" description="Pinin/SDK/MemA protein" evidence="9">
    <location>
        <begin position="36"/>
        <end position="133"/>
    </location>
</feature>
<evidence type="ECO:0000256" key="6">
    <source>
        <dbReference type="ARBA" id="ARBA00023187"/>
    </source>
</evidence>
<comment type="caution">
    <text evidence="10">The sequence shown here is derived from an EMBL/GenBank/DDBJ whole genome shotgun (WGS) entry which is preliminary data.</text>
</comment>
<feature type="region of interest" description="Disordered" evidence="8">
    <location>
        <begin position="133"/>
        <end position="163"/>
    </location>
</feature>
<proteinExistence type="inferred from homology"/>
<reference evidence="10 11" key="1">
    <citation type="journal article" date="2020" name="ISME J.">
        <title>Uncovering the hidden diversity of litter-decomposition mechanisms in mushroom-forming fungi.</title>
        <authorList>
            <person name="Floudas D."/>
            <person name="Bentzer J."/>
            <person name="Ahren D."/>
            <person name="Johansson T."/>
            <person name="Persson P."/>
            <person name="Tunlid A."/>
        </authorList>
    </citation>
    <scope>NUCLEOTIDE SEQUENCE [LARGE SCALE GENOMIC DNA]</scope>
    <source>
        <strain evidence="10 11">CBS 291.85</strain>
    </source>
</reference>
<feature type="region of interest" description="Disordered" evidence="8">
    <location>
        <begin position="1"/>
        <end position="41"/>
    </location>
</feature>
<evidence type="ECO:0000256" key="4">
    <source>
        <dbReference type="ARBA" id="ARBA00023015"/>
    </source>
</evidence>
<dbReference type="Proteomes" id="UP000559256">
    <property type="component" value="Unassembled WGS sequence"/>
</dbReference>
<comment type="similarity">
    <text evidence="2">Belongs to the pinin family.</text>
</comment>
<keyword evidence="3" id="KW-0507">mRNA processing</keyword>
<evidence type="ECO:0000256" key="7">
    <source>
        <dbReference type="ARBA" id="ARBA00023242"/>
    </source>
</evidence>
<evidence type="ECO:0000256" key="3">
    <source>
        <dbReference type="ARBA" id="ARBA00022664"/>
    </source>
</evidence>
<dbReference type="GO" id="GO:0071013">
    <property type="term" value="C:catalytic step 2 spliceosome"/>
    <property type="evidence" value="ECO:0007669"/>
    <property type="project" value="TreeGrafter"/>
</dbReference>
<feature type="region of interest" description="Disordered" evidence="8">
    <location>
        <begin position="205"/>
        <end position="361"/>
    </location>
</feature>
<feature type="compositionally biased region" description="Low complexity" evidence="8">
    <location>
        <begin position="295"/>
        <end position="342"/>
    </location>
</feature>
<accession>A0A8H5LXN8</accession>
<evidence type="ECO:0000256" key="8">
    <source>
        <dbReference type="SAM" id="MobiDB-lite"/>
    </source>
</evidence>
<dbReference type="InterPro" id="IPR039853">
    <property type="entry name" value="Pinin"/>
</dbReference>
<evidence type="ECO:0000256" key="1">
    <source>
        <dbReference type="ARBA" id="ARBA00004123"/>
    </source>
</evidence>
<sequence>MDNDDASKPTPTEPAAMASNKPRPKLDLSSEIKPGERRRGKTMFGLVLGTLNKAKIEDKERNASEAAKKRQMIEQRLQIKLRKETDSVRRAEEAKKDKTAANRKEEELQLKDSIYKLRRTRLSLLANFLCTSDKIPEEDSDPTPTSADPLAPPPRSHPPPLYYLPAILTPAQEAFIKKRKEAVTEAAEKEWQYFREERTTGIEEIHQLRQRVAEEEAKKKARGGGDDDAEMDVEGDNANHGRDQDNSADQGTSHSHTNGTNGRSHSAENKEDKEGDSGKPAEPEAESMSMDVDESAAPAPAAGADAGTGAAGTELATGTGEGSTTTTEKDGTPAAASASAPTSEKKDTGAMQADDDEAVEY</sequence>
<keyword evidence="11" id="KW-1185">Reference proteome</keyword>
<feature type="compositionally biased region" description="Basic and acidic residues" evidence="8">
    <location>
        <begin position="205"/>
        <end position="218"/>
    </location>
</feature>
<feature type="compositionally biased region" description="Basic and acidic residues" evidence="8">
    <location>
        <begin position="24"/>
        <end position="37"/>
    </location>
</feature>
<dbReference type="GO" id="GO:0008380">
    <property type="term" value="P:RNA splicing"/>
    <property type="evidence" value="ECO:0007669"/>
    <property type="project" value="UniProtKB-KW"/>
</dbReference>
<gene>
    <name evidence="10" type="ORF">D9758_001589</name>
</gene>
<feature type="compositionally biased region" description="Pro residues" evidence="8">
    <location>
        <begin position="150"/>
        <end position="162"/>
    </location>
</feature>
<dbReference type="EMBL" id="JAACJM010000004">
    <property type="protein sequence ID" value="KAF5373164.1"/>
    <property type="molecule type" value="Genomic_DNA"/>
</dbReference>
<keyword evidence="7" id="KW-0539">Nucleus</keyword>
<dbReference type="AlphaFoldDB" id="A0A8H5LXN8"/>
<feature type="compositionally biased region" description="Acidic residues" evidence="8">
    <location>
        <begin position="226"/>
        <end position="235"/>
    </location>
</feature>
<dbReference type="PANTHER" id="PTHR12707:SF0">
    <property type="entry name" value="PININ"/>
    <property type="match status" value="1"/>
</dbReference>
<evidence type="ECO:0000256" key="2">
    <source>
        <dbReference type="ARBA" id="ARBA00010386"/>
    </source>
</evidence>
<dbReference type="Pfam" id="PF04696">
    <property type="entry name" value="Pinin_SDK_memA"/>
    <property type="match status" value="1"/>
</dbReference>
<evidence type="ECO:0000259" key="9">
    <source>
        <dbReference type="Pfam" id="PF04696"/>
    </source>
</evidence>
<keyword evidence="4" id="KW-0805">Transcription regulation</keyword>
<feature type="compositionally biased region" description="Polar residues" evidence="8">
    <location>
        <begin position="247"/>
        <end position="264"/>
    </location>
</feature>
<comment type="subcellular location">
    <subcellularLocation>
        <location evidence="1">Nucleus</location>
    </subcellularLocation>
</comment>
<feature type="compositionally biased region" description="Basic and acidic residues" evidence="8">
    <location>
        <begin position="265"/>
        <end position="282"/>
    </location>
</feature>
<feature type="region of interest" description="Disordered" evidence="8">
    <location>
        <begin position="82"/>
        <end position="106"/>
    </location>
</feature>